<sequence>MLRSSFRLSSWRLSGSSHRYFQTTTLLGRYKTWNQLSNDDKRTFVQTYVDFYKEKHPCSKSNVMYRSLTEGMDEHDDVPYVFGIIYNEVRSVTLGESTDNKRGQGILGDPSLESLLIK</sequence>
<dbReference type="GeneID" id="11500213"/>
<dbReference type="OrthoDB" id="3969899at2759"/>
<dbReference type="AlphaFoldDB" id="G8ZQ53"/>
<dbReference type="HOGENOM" id="CLU_159429_0_0_1"/>
<accession>G8ZQ53</accession>
<evidence type="ECO:0000313" key="2">
    <source>
        <dbReference type="Proteomes" id="UP000005627"/>
    </source>
</evidence>
<name>G8ZQ53_TORDE</name>
<keyword evidence="2" id="KW-1185">Reference proteome</keyword>
<gene>
    <name evidence="1" type="primary">TDEL0B06180</name>
    <name evidence="1" type="ORF">TDEL_0B06180</name>
</gene>
<dbReference type="eggNOG" id="ENOG502S51I">
    <property type="taxonomic scope" value="Eukaryota"/>
</dbReference>
<proteinExistence type="predicted"/>
<dbReference type="RefSeq" id="XP_003679958.1">
    <property type="nucleotide sequence ID" value="XM_003679910.1"/>
</dbReference>
<dbReference type="InParanoid" id="G8ZQ53"/>
<organism evidence="1 2">
    <name type="scientific">Torulaspora delbrueckii</name>
    <name type="common">Yeast</name>
    <name type="synonym">Candida colliculosa</name>
    <dbReference type="NCBI Taxonomy" id="4950"/>
    <lineage>
        <taxon>Eukaryota</taxon>
        <taxon>Fungi</taxon>
        <taxon>Dikarya</taxon>
        <taxon>Ascomycota</taxon>
        <taxon>Saccharomycotina</taxon>
        <taxon>Saccharomycetes</taxon>
        <taxon>Saccharomycetales</taxon>
        <taxon>Saccharomycetaceae</taxon>
        <taxon>Torulaspora</taxon>
    </lineage>
</organism>
<protein>
    <submittedName>
        <fullName evidence="1">Uncharacterized protein</fullName>
    </submittedName>
</protein>
<dbReference type="KEGG" id="tdl:TDEL_0B06180"/>
<evidence type="ECO:0000313" key="1">
    <source>
        <dbReference type="EMBL" id="CCE90747.1"/>
    </source>
</evidence>
<reference evidence="1 2" key="1">
    <citation type="journal article" date="2011" name="Proc. Natl. Acad. Sci. U.S.A.">
        <title>Evolutionary erosion of yeast sex chromosomes by mating-type switching accidents.</title>
        <authorList>
            <person name="Gordon J.L."/>
            <person name="Armisen D."/>
            <person name="Proux-Wera E."/>
            <person name="Oheigeartaigh S.S."/>
            <person name="Byrne K.P."/>
            <person name="Wolfe K.H."/>
        </authorList>
    </citation>
    <scope>NUCLEOTIDE SEQUENCE [LARGE SCALE GENOMIC DNA]</scope>
    <source>
        <strain evidence="2">ATCC 10662 / CBS 1146 / NBRC 0425 / NCYC 2629 / NRRL Y-866</strain>
    </source>
</reference>
<dbReference type="EMBL" id="HE616743">
    <property type="protein sequence ID" value="CCE90747.1"/>
    <property type="molecule type" value="Genomic_DNA"/>
</dbReference>
<dbReference type="Proteomes" id="UP000005627">
    <property type="component" value="Chromosome 2"/>
</dbReference>